<feature type="compositionally biased region" description="Basic and acidic residues" evidence="2">
    <location>
        <begin position="510"/>
        <end position="520"/>
    </location>
</feature>
<comment type="caution">
    <text evidence="3">The sequence shown here is derived from an EMBL/GenBank/DDBJ whole genome shotgun (WGS) entry which is preliminary data.</text>
</comment>
<feature type="compositionally biased region" description="Pro residues" evidence="2">
    <location>
        <begin position="1673"/>
        <end position="1687"/>
    </location>
</feature>
<dbReference type="Gene3D" id="1.10.20.10">
    <property type="entry name" value="Histone, subunit A"/>
    <property type="match status" value="1"/>
</dbReference>
<feature type="compositionally biased region" description="Low complexity" evidence="2">
    <location>
        <begin position="218"/>
        <end position="230"/>
    </location>
</feature>
<evidence type="ECO:0000256" key="1">
    <source>
        <dbReference type="SAM" id="Coils"/>
    </source>
</evidence>
<feature type="compositionally biased region" description="Polar residues" evidence="2">
    <location>
        <begin position="201"/>
        <end position="217"/>
    </location>
</feature>
<protein>
    <submittedName>
        <fullName evidence="3">Uncharacterized protein</fullName>
    </submittedName>
</protein>
<evidence type="ECO:0000256" key="2">
    <source>
        <dbReference type="SAM" id="MobiDB-lite"/>
    </source>
</evidence>
<feature type="compositionally biased region" description="Low complexity" evidence="2">
    <location>
        <begin position="1494"/>
        <end position="1505"/>
    </location>
</feature>
<feature type="coiled-coil region" evidence="1">
    <location>
        <begin position="18"/>
        <end position="62"/>
    </location>
</feature>
<organism evidence="3 4">
    <name type="scientific">Asterophora parasitica</name>
    <dbReference type="NCBI Taxonomy" id="117018"/>
    <lineage>
        <taxon>Eukaryota</taxon>
        <taxon>Fungi</taxon>
        <taxon>Dikarya</taxon>
        <taxon>Basidiomycota</taxon>
        <taxon>Agaricomycotina</taxon>
        <taxon>Agaricomycetes</taxon>
        <taxon>Agaricomycetidae</taxon>
        <taxon>Agaricales</taxon>
        <taxon>Tricholomatineae</taxon>
        <taxon>Lyophyllaceae</taxon>
        <taxon>Asterophora</taxon>
    </lineage>
</organism>
<feature type="region of interest" description="Disordered" evidence="2">
    <location>
        <begin position="1332"/>
        <end position="1370"/>
    </location>
</feature>
<sequence>MSVGRPNVQLTLVSEDQYRENQARIEEAQAALDNFKAMNDAAKQAYEKQQELLRKIEEGREAERQLLALENVSSSGRVLRLNKHLLLRTIIQRGSSIPPLTLCTLNPKATLELETDIYHTGSHMQDLQAPNQAFSVNQPLRCSTPAVLAFSSIAGALDLPTTNVSASVSSHSTVAPDAKQPPPSSLSVEAARLQEQIAMPKTSSTFSTAPAPVSTTVPSASAGPSNASNSDTPAPMPRPPTGSTTAKTEDLAAFLRKITSHLELMQRLQTNKFAVSAEPKPYFNLPNSTVRIYKDAMERLYVGFSDTSKANGISFVPLETLMKLKDEMKGQQQTQEHSVTPTEPAKSAPAKQVAPAKPVAPANPAASATDAQQVYTDNQGNFVFGPPTLEMSKKFKPYNVPPHPPPLRSRAPMVQEGFKAFRPYVAPPAPSTNTGPQADKTVTAATFRPTSSVSAPAAIPLPGNLPAPSISAPGMAPAPTTFSFTPVMNSVTSTPPLAAEGSPVRTPAQADKKRLAKDVLRALNLTSRKRPQPEASLAHPLEPPAKRHASGLDLQPSSSAGDEPTAASGIELPASIMPTQNSTISLASVQTPRPPGNYYRERVMKDSIDSPSTTGSDLMTVAGNQTVQRRPPGTYYKERPKPSMPPEGTSSMQVPVQTSVSPQRKPMPLPPPKRFPSRPPRPQAAVDQVHAVLSPRATPQSPPPTSRSPTPAAQSESAITPHEPHRSPSLTPPTTVFPVLKRRAKTPLFLPSPSASPFTRPTSGEADIISIDLTLDHAPSTSRKKLRRQPFYILVPPPPAYLVEYRTEQLRKHRRPSSPIVVDDGDTEVEEARSSLSTVDDEELFRTPRQLAKHHQTEHINATLKPKAALFRPELEPLPGIPGVVPSYLIEATVQQASISKERHAALGPWVLQNIAGPVNLGVKRYNAASKLTRTPSGEGVRWKANKPYDFLTYPSMNFSTTPSQPSRIRNMVDLESGEVSNLVQDGMVLWAPPPEDDSVLKIEETDEIDEQFSSPVPDQDVDECTHRGLTMAGFTDNAGPLYISSHSADVILSDIRPIKLKIEALRSINVLLDEFLYSILTTACSLSTDKLRASLLSLLPTTLGKEALLEAEVELRAYWDRTAPANVTVLEDDSKTFHLQWAFELMRLKCEAYSTLNESDEDHGAEGGINDRMIAAGGAPPKATLMAPAALYLTAILEAMCEHILSNVGRVTARDSSRASATVQDLFVALCEDHSIYDLFKTMKVYEQIEHLSKAPKVRRSKSFTRNERSSHSSSPHQDLSTFKDAPPRSRLSSEVTGIATNGGAPPVSTSGARSSFEKTRAIKMFKANSRSSFDREADASNGHKKSDSVVSENSRHTSTTLLHDDGSYENEAMQQEFDDLMRSSGTMKVSLTPDRLKTMEVYKQEKDQRGGRRQVAPISETDTPIQILPPRATGRRPSIIRVDSIKEDHEESTFKPPPEPAARNRQASVSSPSTSPLIPTRARSISTSGFNSSPRALSKLSSSQLPTPRAARLSLSNSPSMQKRRAGQGQDPFPPRTQKIQHNRESLDLEDVLGGSDDEDITIPKTPVKATTPKRNGPHVSASTRELMNFLAEGPPDSDFITDPPHNGHPDNGKLKGTGRLQRMISKLSLSNADRSRGSDETSKSKSPSSVRPNIASKPSAGHLSSLANRPIPPRPPRPISPPASPRASSDEPRSGSRSRSTSVKGRPSPSEQTELVPPVPIQREHSGSGSISSGRRQPSPQLNGYGQPQRAVVESVLPVPDPPRAVSAPANDSQPPDVVTEKPKPQSGSHAPTPASPVRKAPPVDVDTTSKPSISCSDAQDIHRLLARATTADECRLIFNMFLAKSRIPVGPSSYDVPYPSPSPSVGTRDHAPPTDAVLETGLVELFLGGEASSNAGSPPKRRVKKRSKPEALVVEALSHRNNVALNGSGRAGIGEDHQTYTPVES</sequence>
<feature type="compositionally biased region" description="Polar residues" evidence="2">
    <location>
        <begin position="1292"/>
        <end position="1301"/>
    </location>
</feature>
<dbReference type="EMBL" id="JABCKV010000001">
    <property type="protein sequence ID" value="KAG5648795.1"/>
    <property type="molecule type" value="Genomic_DNA"/>
</dbReference>
<proteinExistence type="predicted"/>
<feature type="compositionally biased region" description="Polar residues" evidence="2">
    <location>
        <begin position="648"/>
        <end position="661"/>
    </location>
</feature>
<feature type="compositionally biased region" description="Polar residues" evidence="2">
    <location>
        <begin position="1698"/>
        <end position="1716"/>
    </location>
</feature>
<dbReference type="Proteomes" id="UP000775547">
    <property type="component" value="Unassembled WGS sequence"/>
</dbReference>
<keyword evidence="1" id="KW-0175">Coiled coil</keyword>
<feature type="compositionally biased region" description="Polar residues" evidence="2">
    <location>
        <begin position="330"/>
        <end position="341"/>
    </location>
</feature>
<evidence type="ECO:0000313" key="3">
    <source>
        <dbReference type="EMBL" id="KAG5648795.1"/>
    </source>
</evidence>
<feature type="region of interest" description="Disordered" evidence="2">
    <location>
        <begin position="494"/>
        <end position="567"/>
    </location>
</feature>
<reference evidence="3" key="2">
    <citation type="submission" date="2021-10" db="EMBL/GenBank/DDBJ databases">
        <title>Phylogenomics reveals ancestral predisposition of the termite-cultivated fungus Termitomyces towards a domesticated lifestyle.</title>
        <authorList>
            <person name="Auxier B."/>
            <person name="Grum-Grzhimaylo A."/>
            <person name="Cardenas M.E."/>
            <person name="Lodge J.D."/>
            <person name="Laessoe T."/>
            <person name="Pedersen O."/>
            <person name="Smith M.E."/>
            <person name="Kuyper T.W."/>
            <person name="Franco-Molano E.A."/>
            <person name="Baroni T.J."/>
            <person name="Aanen D.K."/>
        </authorList>
    </citation>
    <scope>NUCLEOTIDE SEQUENCE</scope>
    <source>
        <strain evidence="3">AP01</strain>
        <tissue evidence="3">Mycelium</tissue>
    </source>
</reference>
<feature type="compositionally biased region" description="Basic and acidic residues" evidence="2">
    <location>
        <begin position="1636"/>
        <end position="1646"/>
    </location>
</feature>
<dbReference type="InterPro" id="IPR009072">
    <property type="entry name" value="Histone-fold"/>
</dbReference>
<feature type="region of interest" description="Disordered" evidence="2">
    <location>
        <begin position="1257"/>
        <end position="1317"/>
    </location>
</feature>
<feature type="compositionally biased region" description="Basic and acidic residues" evidence="2">
    <location>
        <begin position="1445"/>
        <end position="1455"/>
    </location>
</feature>
<feature type="region of interest" description="Disordered" evidence="2">
    <location>
        <begin position="327"/>
        <end position="370"/>
    </location>
</feature>
<feature type="region of interest" description="Disordered" evidence="2">
    <location>
        <begin position="1928"/>
        <end position="1949"/>
    </location>
</feature>
<feature type="compositionally biased region" description="Polar residues" evidence="2">
    <location>
        <begin position="1467"/>
        <end position="1493"/>
    </location>
</feature>
<feature type="compositionally biased region" description="Acidic residues" evidence="2">
    <location>
        <begin position="1550"/>
        <end position="1563"/>
    </location>
</feature>
<feature type="region of interest" description="Disordered" evidence="2">
    <location>
        <begin position="1893"/>
        <end position="1915"/>
    </location>
</feature>
<feature type="region of interest" description="Disordered" evidence="2">
    <location>
        <begin position="200"/>
        <end position="245"/>
    </location>
</feature>
<reference evidence="3" key="1">
    <citation type="submission" date="2020-07" db="EMBL/GenBank/DDBJ databases">
        <authorList>
            <person name="Nieuwenhuis M."/>
            <person name="Van De Peppel L.J.J."/>
        </authorList>
    </citation>
    <scope>NUCLEOTIDE SEQUENCE</scope>
    <source>
        <strain evidence="3">AP01</strain>
        <tissue evidence="3">Mycelium</tissue>
    </source>
</reference>
<feature type="region of interest" description="Disordered" evidence="2">
    <location>
        <begin position="606"/>
        <end position="735"/>
    </location>
</feature>
<feature type="compositionally biased region" description="Basic and acidic residues" evidence="2">
    <location>
        <begin position="1400"/>
        <end position="1412"/>
    </location>
</feature>
<feature type="region of interest" description="Disordered" evidence="2">
    <location>
        <begin position="1400"/>
        <end position="1818"/>
    </location>
</feature>
<feature type="compositionally biased region" description="Low complexity" evidence="2">
    <location>
        <begin position="344"/>
        <end position="368"/>
    </location>
</feature>
<feature type="compositionally biased region" description="Low complexity" evidence="2">
    <location>
        <begin position="1730"/>
        <end position="1744"/>
    </location>
</feature>
<accession>A0A9P7KHH2</accession>
<dbReference type="OrthoDB" id="5382203at2759"/>
<evidence type="ECO:0000313" key="4">
    <source>
        <dbReference type="Proteomes" id="UP000775547"/>
    </source>
</evidence>
<gene>
    <name evidence="3" type="ORF">DXG03_000144</name>
</gene>
<dbReference type="GO" id="GO:0046982">
    <property type="term" value="F:protein heterodimerization activity"/>
    <property type="evidence" value="ECO:0007669"/>
    <property type="project" value="InterPro"/>
</dbReference>
<feature type="compositionally biased region" description="Polar residues" evidence="2">
    <location>
        <begin position="1350"/>
        <end position="1363"/>
    </location>
</feature>
<keyword evidence="4" id="KW-1185">Reference proteome</keyword>
<name>A0A9P7KHH2_9AGAR</name>
<feature type="compositionally biased region" description="Polar residues" evidence="2">
    <location>
        <begin position="609"/>
        <end position="628"/>
    </location>
</feature>
<feature type="compositionally biased region" description="Pro residues" evidence="2">
    <location>
        <begin position="665"/>
        <end position="682"/>
    </location>
</feature>